<gene>
    <name evidence="1" type="ORF">NSCI0253_LOCUS39974</name>
</gene>
<name>A0A7S1AVA3_NOCSC</name>
<dbReference type="EMBL" id="HBFQ01056375">
    <property type="protein sequence ID" value="CAD8865619.1"/>
    <property type="molecule type" value="Transcribed_RNA"/>
</dbReference>
<reference evidence="1" key="1">
    <citation type="submission" date="2021-01" db="EMBL/GenBank/DDBJ databases">
        <authorList>
            <person name="Corre E."/>
            <person name="Pelletier E."/>
            <person name="Niang G."/>
            <person name="Scheremetjew M."/>
            <person name="Finn R."/>
            <person name="Kale V."/>
            <person name="Holt S."/>
            <person name="Cochrane G."/>
            <person name="Meng A."/>
            <person name="Brown T."/>
            <person name="Cohen L."/>
        </authorList>
    </citation>
    <scope>NUCLEOTIDE SEQUENCE</scope>
</reference>
<dbReference type="AlphaFoldDB" id="A0A7S1AVA3"/>
<accession>A0A7S1AVA3</accession>
<sequence length="131" mass="14091">MLALASNDRFEGEAWVFTISLGLLRLPQVGGPGSAGKSERGTQSTDPLPGALFSWRRAFLWCSSAISSDEHSLFGKSYVMEADVAHTVRVAPSVNDGRRDSKLVVTRSVVVSPACSVALYVQFMCSFCAIC</sequence>
<protein>
    <submittedName>
        <fullName evidence="1">Uncharacterized protein</fullName>
    </submittedName>
</protein>
<proteinExistence type="predicted"/>
<organism evidence="1">
    <name type="scientific">Noctiluca scintillans</name>
    <name type="common">Sea sparkle</name>
    <name type="synonym">Red tide dinoflagellate</name>
    <dbReference type="NCBI Taxonomy" id="2966"/>
    <lineage>
        <taxon>Eukaryota</taxon>
        <taxon>Sar</taxon>
        <taxon>Alveolata</taxon>
        <taxon>Dinophyceae</taxon>
        <taxon>Noctilucales</taxon>
        <taxon>Noctilucaceae</taxon>
        <taxon>Noctiluca</taxon>
    </lineage>
</organism>
<evidence type="ECO:0000313" key="1">
    <source>
        <dbReference type="EMBL" id="CAD8865619.1"/>
    </source>
</evidence>